<dbReference type="HOGENOM" id="CLU_2376513_0_0_1"/>
<accession>A0A0E0LSJ3</accession>
<protein>
    <submittedName>
        <fullName evidence="1">Uncharacterized protein</fullName>
    </submittedName>
</protein>
<dbReference type="Gramene" id="OPUNC08G06430.1">
    <property type="protein sequence ID" value="OPUNC08G06430.1"/>
    <property type="gene ID" value="OPUNC08G06430"/>
</dbReference>
<sequence length="95" mass="10974">MNVENKGTTTERYHENRAQKLDSLHMDKNIYATDKDLNNKSKGLTSFLTMQTKKMSTLQNGRTRKSQHSLFAQCKCLNTRTVVWLVYAEVYGALE</sequence>
<keyword evidence="2" id="KW-1185">Reference proteome</keyword>
<organism evidence="1">
    <name type="scientific">Oryza punctata</name>
    <name type="common">Red rice</name>
    <dbReference type="NCBI Taxonomy" id="4537"/>
    <lineage>
        <taxon>Eukaryota</taxon>
        <taxon>Viridiplantae</taxon>
        <taxon>Streptophyta</taxon>
        <taxon>Embryophyta</taxon>
        <taxon>Tracheophyta</taxon>
        <taxon>Spermatophyta</taxon>
        <taxon>Magnoliopsida</taxon>
        <taxon>Liliopsida</taxon>
        <taxon>Poales</taxon>
        <taxon>Poaceae</taxon>
        <taxon>BOP clade</taxon>
        <taxon>Oryzoideae</taxon>
        <taxon>Oryzeae</taxon>
        <taxon>Oryzinae</taxon>
        <taxon>Oryza</taxon>
    </lineage>
</organism>
<reference evidence="1" key="1">
    <citation type="submission" date="2015-04" db="UniProtKB">
        <authorList>
            <consortium name="EnsemblPlants"/>
        </authorList>
    </citation>
    <scope>IDENTIFICATION</scope>
</reference>
<name>A0A0E0LSJ3_ORYPU</name>
<reference evidence="1" key="2">
    <citation type="submission" date="2018-05" db="EMBL/GenBank/DDBJ databases">
        <title>OpunRS2 (Oryza punctata Reference Sequence Version 2).</title>
        <authorList>
            <person name="Zhang J."/>
            <person name="Kudrna D."/>
            <person name="Lee S."/>
            <person name="Talag J."/>
            <person name="Welchert J."/>
            <person name="Wing R.A."/>
        </authorList>
    </citation>
    <scope>NUCLEOTIDE SEQUENCE [LARGE SCALE GENOMIC DNA]</scope>
</reference>
<dbReference type="Proteomes" id="UP000026962">
    <property type="component" value="Chromosome 8"/>
</dbReference>
<dbReference type="EnsemblPlants" id="OPUNC08G06430.1">
    <property type="protein sequence ID" value="OPUNC08G06430.1"/>
    <property type="gene ID" value="OPUNC08G06430"/>
</dbReference>
<evidence type="ECO:0000313" key="2">
    <source>
        <dbReference type="Proteomes" id="UP000026962"/>
    </source>
</evidence>
<evidence type="ECO:0000313" key="1">
    <source>
        <dbReference type="EnsemblPlants" id="OPUNC08G06430.1"/>
    </source>
</evidence>
<dbReference type="AlphaFoldDB" id="A0A0E0LSJ3"/>
<proteinExistence type="predicted"/>